<name>A0A6S7FNS8_PARCT</name>
<evidence type="ECO:0000313" key="2">
    <source>
        <dbReference type="Proteomes" id="UP001152795"/>
    </source>
</evidence>
<keyword evidence="2" id="KW-1185">Reference proteome</keyword>
<protein>
    <submittedName>
        <fullName evidence="1">Uncharacterized protein</fullName>
    </submittedName>
</protein>
<dbReference type="EMBL" id="CACRXK020000363">
    <property type="protein sequence ID" value="CAB3981218.1"/>
    <property type="molecule type" value="Genomic_DNA"/>
</dbReference>
<evidence type="ECO:0000313" key="1">
    <source>
        <dbReference type="EMBL" id="CAB3981218.1"/>
    </source>
</evidence>
<comment type="caution">
    <text evidence="1">The sequence shown here is derived from an EMBL/GenBank/DDBJ whole genome shotgun (WGS) entry which is preliminary data.</text>
</comment>
<dbReference type="AlphaFoldDB" id="A0A6S7FNS8"/>
<gene>
    <name evidence="1" type="ORF">PACLA_8A045632</name>
</gene>
<organism evidence="1 2">
    <name type="scientific">Paramuricea clavata</name>
    <name type="common">Red gorgonian</name>
    <name type="synonym">Violescent sea-whip</name>
    <dbReference type="NCBI Taxonomy" id="317549"/>
    <lineage>
        <taxon>Eukaryota</taxon>
        <taxon>Metazoa</taxon>
        <taxon>Cnidaria</taxon>
        <taxon>Anthozoa</taxon>
        <taxon>Octocorallia</taxon>
        <taxon>Malacalcyonacea</taxon>
        <taxon>Plexauridae</taxon>
        <taxon>Paramuricea</taxon>
    </lineage>
</organism>
<dbReference type="Proteomes" id="UP001152795">
    <property type="component" value="Unassembled WGS sequence"/>
</dbReference>
<sequence>MAELFLVKCLKPSTELETFDELRLAAFDSNSLKLDFEKTVCTSTNARKHIQRSYYQMELWIQAPFRDASLLMSAESYCFERIDRELVPEIVISKRDSLPDPCKCGKCAKKKCMPMQGCQDKMLQVLQMQVWGRLQKSDHE</sequence>
<proteinExistence type="predicted"/>
<dbReference type="OrthoDB" id="5958007at2759"/>
<accession>A0A6S7FNS8</accession>
<reference evidence="1" key="1">
    <citation type="submission" date="2020-04" db="EMBL/GenBank/DDBJ databases">
        <authorList>
            <person name="Alioto T."/>
            <person name="Alioto T."/>
            <person name="Gomez Garrido J."/>
        </authorList>
    </citation>
    <scope>NUCLEOTIDE SEQUENCE</scope>
    <source>
        <strain evidence="1">A484AB</strain>
    </source>
</reference>